<keyword evidence="3" id="KW-1185">Reference proteome</keyword>
<evidence type="ECO:0000313" key="2">
    <source>
        <dbReference type="EMBL" id="KGX86936.1"/>
    </source>
</evidence>
<proteinExistence type="predicted"/>
<protein>
    <submittedName>
        <fullName evidence="2">Uncharacterized protein</fullName>
    </submittedName>
</protein>
<feature type="transmembrane region" description="Helical" evidence="1">
    <location>
        <begin position="6"/>
        <end position="25"/>
    </location>
</feature>
<evidence type="ECO:0000313" key="3">
    <source>
        <dbReference type="Proteomes" id="UP000030401"/>
    </source>
</evidence>
<dbReference type="Proteomes" id="UP000030401">
    <property type="component" value="Unassembled WGS sequence"/>
</dbReference>
<accession>A0A0A5G1G2</accession>
<dbReference type="AlphaFoldDB" id="A0A0A5G1G2"/>
<dbReference type="STRING" id="1385512.N784_03075"/>
<sequence>MGIIYLFLIFIVGAFALFSIVYYAVKTAIERSTTAQMVKDIHENVHRSTKHEQEGDI</sequence>
<gene>
    <name evidence="2" type="ORF">N784_03075</name>
</gene>
<evidence type="ECO:0000256" key="1">
    <source>
        <dbReference type="SAM" id="Phobius"/>
    </source>
</evidence>
<dbReference type="EMBL" id="AVPG01000010">
    <property type="protein sequence ID" value="KGX86936.1"/>
    <property type="molecule type" value="Genomic_DNA"/>
</dbReference>
<keyword evidence="1" id="KW-0472">Membrane</keyword>
<keyword evidence="1" id="KW-0812">Transmembrane</keyword>
<dbReference type="RefSeq" id="WP_156965207.1">
    <property type="nucleotide sequence ID" value="NZ_AVPG01000010.1"/>
</dbReference>
<reference evidence="2 3" key="1">
    <citation type="submission" date="2013-08" db="EMBL/GenBank/DDBJ databases">
        <authorList>
            <person name="Huang J."/>
            <person name="Wang G."/>
        </authorList>
    </citation>
    <scope>NUCLEOTIDE SEQUENCE [LARGE SCALE GENOMIC DNA]</scope>
    <source>
        <strain evidence="2 3">JSM 072002</strain>
    </source>
</reference>
<comment type="caution">
    <text evidence="2">The sequence shown here is derived from an EMBL/GenBank/DDBJ whole genome shotgun (WGS) entry which is preliminary data.</text>
</comment>
<keyword evidence="1" id="KW-1133">Transmembrane helix</keyword>
<organism evidence="2 3">
    <name type="scientific">Pontibacillus litoralis JSM 072002</name>
    <dbReference type="NCBI Taxonomy" id="1385512"/>
    <lineage>
        <taxon>Bacteria</taxon>
        <taxon>Bacillati</taxon>
        <taxon>Bacillota</taxon>
        <taxon>Bacilli</taxon>
        <taxon>Bacillales</taxon>
        <taxon>Bacillaceae</taxon>
        <taxon>Pontibacillus</taxon>
    </lineage>
</organism>
<name>A0A0A5G1G2_9BACI</name>